<proteinExistence type="predicted"/>
<dbReference type="RefSeq" id="XP_002418791.1">
    <property type="nucleotide sequence ID" value="XM_002418746.1"/>
</dbReference>
<keyword evidence="2" id="KW-0732">Signal</keyword>
<feature type="compositionally biased region" description="Low complexity" evidence="1">
    <location>
        <begin position="538"/>
        <end position="573"/>
    </location>
</feature>
<dbReference type="OrthoDB" id="10414376at2759"/>
<feature type="region of interest" description="Disordered" evidence="1">
    <location>
        <begin position="247"/>
        <end position="281"/>
    </location>
</feature>
<feature type="compositionally biased region" description="Polar residues" evidence="1">
    <location>
        <begin position="883"/>
        <end position="903"/>
    </location>
</feature>
<feature type="compositionally biased region" description="Low complexity" evidence="1">
    <location>
        <begin position="922"/>
        <end position="943"/>
    </location>
</feature>
<organism evidence="4 5">
    <name type="scientific">Candida dubliniensis (strain CD36 / ATCC MYA-646 / CBS 7987 / NCPF 3949 / NRRL Y-17841)</name>
    <name type="common">Yeast</name>
    <dbReference type="NCBI Taxonomy" id="573826"/>
    <lineage>
        <taxon>Eukaryota</taxon>
        <taxon>Fungi</taxon>
        <taxon>Dikarya</taxon>
        <taxon>Ascomycota</taxon>
        <taxon>Saccharomycotina</taxon>
        <taxon>Pichiomycetes</taxon>
        <taxon>Debaryomycetaceae</taxon>
        <taxon>Candida/Lodderomyces clade</taxon>
        <taxon>Candida</taxon>
    </lineage>
</organism>
<dbReference type="Proteomes" id="UP000002605">
    <property type="component" value="Chromosome 2"/>
</dbReference>
<feature type="region of interest" description="Disordered" evidence="1">
    <location>
        <begin position="386"/>
        <end position="420"/>
    </location>
</feature>
<feature type="region of interest" description="Disordered" evidence="1">
    <location>
        <begin position="321"/>
        <end position="344"/>
    </location>
</feature>
<feature type="region of interest" description="Disordered" evidence="1">
    <location>
        <begin position="98"/>
        <end position="122"/>
    </location>
</feature>
<dbReference type="KEGG" id="cdu:CD36_23170"/>
<dbReference type="GeneID" id="8046329"/>
<feature type="region of interest" description="Disordered" evidence="1">
    <location>
        <begin position="456"/>
        <end position="495"/>
    </location>
</feature>
<feature type="region of interest" description="Disordered" evidence="1">
    <location>
        <begin position="858"/>
        <end position="903"/>
    </location>
</feature>
<evidence type="ECO:0000313" key="5">
    <source>
        <dbReference type="Proteomes" id="UP000002605"/>
    </source>
</evidence>
<dbReference type="CGD" id="CAL0000165177">
    <property type="gene designation" value="Cd36_23170"/>
</dbReference>
<evidence type="ECO:0000313" key="4">
    <source>
        <dbReference type="EMBL" id="CAX44096.1"/>
    </source>
</evidence>
<feature type="region of interest" description="Disordered" evidence="1">
    <location>
        <begin position="164"/>
        <end position="204"/>
    </location>
</feature>
<feature type="region of interest" description="Disordered" evidence="1">
    <location>
        <begin position="613"/>
        <end position="652"/>
    </location>
</feature>
<accession>B9WCH4</accession>
<keyword evidence="5" id="KW-1185">Reference proteome</keyword>
<feature type="compositionally biased region" description="Low complexity" evidence="1">
    <location>
        <begin position="696"/>
        <end position="732"/>
    </location>
</feature>
<reference evidence="4 5" key="1">
    <citation type="journal article" date="2009" name="Genome Res.">
        <title>Comparative genomics of the fungal pathogens Candida dubliniensis and Candida albicans.</title>
        <authorList>
            <person name="Jackson A.P."/>
            <person name="Gamble J.A."/>
            <person name="Yeomans T."/>
            <person name="Moran G.P."/>
            <person name="Saunders D."/>
            <person name="Harris D."/>
            <person name="Aslett M."/>
            <person name="Barrell J.F."/>
            <person name="Butler G."/>
            <person name="Citiulo F."/>
            <person name="Coleman D.C."/>
            <person name="de Groot P.W.J."/>
            <person name="Goodwin T.J."/>
            <person name="Quail M.A."/>
            <person name="McQuillan J."/>
            <person name="Munro C.A."/>
            <person name="Pain A."/>
            <person name="Poulter R.T."/>
            <person name="Rajandream M.A."/>
            <person name="Renauld H."/>
            <person name="Spiering M.J."/>
            <person name="Tivey A."/>
            <person name="Gow N.A.R."/>
            <person name="Barrell B."/>
            <person name="Sullivan D.J."/>
            <person name="Berriman M."/>
        </authorList>
    </citation>
    <scope>NUCLEOTIDE SEQUENCE [LARGE SCALE GENOMIC DNA]</scope>
    <source>
        <strain evidence="5">CD36 / ATCC MYA-646 / CBS 7987 / NCPF 3949 / NRRL Y-17841</strain>
    </source>
</reference>
<feature type="compositionally biased region" description="Low complexity" evidence="1">
    <location>
        <begin position="406"/>
        <end position="420"/>
    </location>
</feature>
<gene>
    <name evidence="3" type="ordered locus">Cd36_23170</name>
    <name evidence="4" type="ORF">CD36_23170</name>
</gene>
<feature type="chain" id="PRO_5002892597" evidence="2">
    <location>
        <begin position="23"/>
        <end position="1170"/>
    </location>
</feature>
<name>B9WCH4_CANDC</name>
<evidence type="ECO:0000313" key="3">
    <source>
        <dbReference type="CGD" id="CAL0000165177"/>
    </source>
</evidence>
<feature type="compositionally biased region" description="Low complexity" evidence="1">
    <location>
        <begin position="459"/>
        <end position="494"/>
    </location>
</feature>
<evidence type="ECO:0000256" key="1">
    <source>
        <dbReference type="SAM" id="MobiDB-lite"/>
    </source>
</evidence>
<dbReference type="AlphaFoldDB" id="B9WCH4"/>
<feature type="region of interest" description="Disordered" evidence="1">
    <location>
        <begin position="692"/>
        <end position="732"/>
    </location>
</feature>
<dbReference type="HOGENOM" id="CLU_305017_0_0_1"/>
<feature type="compositionally biased region" description="Low complexity" evidence="1">
    <location>
        <begin position="167"/>
        <end position="204"/>
    </location>
</feature>
<dbReference type="VEuPathDB" id="FungiDB:CD36_23170"/>
<feature type="compositionally biased region" description="Low complexity" evidence="1">
    <location>
        <begin position="617"/>
        <end position="652"/>
    </location>
</feature>
<feature type="region of interest" description="Disordered" evidence="1">
    <location>
        <begin position="922"/>
        <end position="977"/>
    </location>
</feature>
<feature type="compositionally biased region" description="Low complexity" evidence="1">
    <location>
        <begin position="260"/>
        <end position="273"/>
    </location>
</feature>
<evidence type="ECO:0000256" key="2">
    <source>
        <dbReference type="SAM" id="SignalP"/>
    </source>
</evidence>
<feature type="signal peptide" evidence="2">
    <location>
        <begin position="1"/>
        <end position="22"/>
    </location>
</feature>
<dbReference type="EMBL" id="FM992689">
    <property type="protein sequence ID" value="CAX44096.1"/>
    <property type="molecule type" value="Genomic_DNA"/>
</dbReference>
<feature type="compositionally biased region" description="Polar residues" evidence="1">
    <location>
        <begin position="858"/>
        <end position="875"/>
    </location>
</feature>
<feature type="compositionally biased region" description="Polar residues" evidence="1">
    <location>
        <begin position="948"/>
        <end position="965"/>
    </location>
</feature>
<feature type="compositionally biased region" description="Polar residues" evidence="1">
    <location>
        <begin position="322"/>
        <end position="334"/>
    </location>
</feature>
<feature type="region of interest" description="Disordered" evidence="1">
    <location>
        <begin position="534"/>
        <end position="573"/>
    </location>
</feature>
<feature type="compositionally biased region" description="Low complexity" evidence="1">
    <location>
        <begin position="335"/>
        <end position="344"/>
    </location>
</feature>
<sequence>MLLNTAIHYWIFLLSIVSSSWIKYPIEIPSIPGQHKEPTHTLDYIEEAQNTCDKDSEINNDLYCYPQCFNKEDDQPKLDQCCFNENGRVLYPKPCSETSDDLGTTTDDATVDPTSSITTDLTSATTTGTIDDVEEYPQCFNKEDDQPKRDHCCFDDNDRVLYPKPCSETSETSESEATTTAETTTESESISITTSSDNSDSTETADIDKYPQCFYKYSNQPNRDRCCFNNRYQVLYPWPCGDSSDDVNASTTDDTNDEISQTTTESSSTATDIEGGDDENNDVEEYPQCFNKVDDQPKLDQCCFNENGRVLYPKPCSETSDDLGTTTDDATVNPTSSITTDLTSTTTTGTIDDVEEYPQCFNKKDDQPKRDHCCFDDNDRVLYPKPCSETSDDLGTTADDDTVNPTSSITTDLTSTTTTGTIDDVEEYPQCFNKKDDQPKRDHCCFDDNDRVLYPKPCSETSETSESEATTTAETTTESESISITTSSDNSDSTEIADIDKYPQCFYKYSNQPNRHRCCFNNRYQVLYPRPCGDSSDDVNVSTTDDSSDEISQTTTESESISITTSSDNSDSTEIADIDKYPQCFYKYSNQPNRHRCCFNNRYQVLYPRPCGDSSDDVNVSTTDDSSDEISQTTTESESISITTSSDNSDSTEIADIDKYPQCFYKYSNQPNRHRCCFNNRYQVLYPRPCGDSSDDVNVSTTDDSSDEISQTTTESESISITTSSDNSDSTETADIDKYPQCFYKYSNQPNRHRCCFNNRYQVLYPWPCGDSSESRTTSELEIFSETESSFVTTSSDENIGTSSELTVSSSSDFISTSQNVPEATTIGNSTSIIESSTTGGVLPITRPILSVSDIESSISDATDSKGSSNPTSTMEDGHSSEEMLTTTSGHNSLPSNSVPISTQTSWRTSVAGISSNEVLKTSAGSANSSGTTSETGLSSYETDNPKKSGTTDYESNRSIPTSSGKGTGLKDRTTSALSEDIDIQSTTIDGITKTIQTTVYVTTSPDKLVTTETAVIVVVTNDSTATTYTEMIQTTVVEGKTLTTTIPIPQDKTNKIYGIEYSTILPTTLPNGQVTSIIEKIAVAVNDQGQRVTKTAPLEIGAYTTKGFEISQDNNDMGNLVAEGYNPSAGLGGSTPIASISAVSNENSASLSKVNSLLVKFLLLVLLIV</sequence>
<protein>
    <submittedName>
        <fullName evidence="4">Uncharacterized protein</fullName>
    </submittedName>
</protein>